<gene>
    <name evidence="1" type="ORF">XAT740_LOCUS36718</name>
</gene>
<feature type="non-terminal residue" evidence="1">
    <location>
        <position position="1"/>
    </location>
</feature>
<evidence type="ECO:0000313" key="2">
    <source>
        <dbReference type="Proteomes" id="UP000663828"/>
    </source>
</evidence>
<proteinExistence type="predicted"/>
<dbReference type="Proteomes" id="UP000663828">
    <property type="component" value="Unassembled WGS sequence"/>
</dbReference>
<dbReference type="AlphaFoldDB" id="A0A815PET3"/>
<sequence length="52" mass="6081">MVTLTSEFESDSFLGEMSINDEDENKTPVENFRRTLDLHDAQFNQITTNNRE</sequence>
<dbReference type="EMBL" id="CAJNOR010003794">
    <property type="protein sequence ID" value="CAF1448210.1"/>
    <property type="molecule type" value="Genomic_DNA"/>
</dbReference>
<organism evidence="1 2">
    <name type="scientific">Adineta ricciae</name>
    <name type="common">Rotifer</name>
    <dbReference type="NCBI Taxonomy" id="249248"/>
    <lineage>
        <taxon>Eukaryota</taxon>
        <taxon>Metazoa</taxon>
        <taxon>Spiralia</taxon>
        <taxon>Gnathifera</taxon>
        <taxon>Rotifera</taxon>
        <taxon>Eurotatoria</taxon>
        <taxon>Bdelloidea</taxon>
        <taxon>Adinetida</taxon>
        <taxon>Adinetidae</taxon>
        <taxon>Adineta</taxon>
    </lineage>
</organism>
<comment type="caution">
    <text evidence="1">The sequence shown here is derived from an EMBL/GenBank/DDBJ whole genome shotgun (WGS) entry which is preliminary data.</text>
</comment>
<reference evidence="1" key="1">
    <citation type="submission" date="2021-02" db="EMBL/GenBank/DDBJ databases">
        <authorList>
            <person name="Nowell W R."/>
        </authorList>
    </citation>
    <scope>NUCLEOTIDE SEQUENCE</scope>
</reference>
<evidence type="ECO:0000313" key="1">
    <source>
        <dbReference type="EMBL" id="CAF1448210.1"/>
    </source>
</evidence>
<accession>A0A815PET3</accession>
<keyword evidence="2" id="KW-1185">Reference proteome</keyword>
<protein>
    <submittedName>
        <fullName evidence="1">Uncharacterized protein</fullName>
    </submittedName>
</protein>
<name>A0A815PET3_ADIRI</name>